<dbReference type="eggNOG" id="COG2963">
    <property type="taxonomic scope" value="Bacteria"/>
</dbReference>
<accession>D6S6F4</accession>
<sequence length="115" mass="13396">MVSKVLAGNTIGSVAIEIGINRGQLYSWVNKYKNYGYNGLVNRKRGCKSKNTSMKKKNIHKPRKLNESEREELIRLRAENEYIKAENEIIKKEIALREERYAAQLKAKKQRLSRT</sequence>
<organism evidence="5">
    <name type="scientific">Finegoldia magna ATCC 53516</name>
    <dbReference type="NCBI Taxonomy" id="525282"/>
    <lineage>
        <taxon>Bacteria</taxon>
        <taxon>Bacillati</taxon>
        <taxon>Bacillota</taxon>
        <taxon>Tissierellia</taxon>
        <taxon>Tissierellales</taxon>
        <taxon>Peptoniphilaceae</taxon>
        <taxon>Finegoldia</taxon>
    </lineage>
</organism>
<dbReference type="AlphaFoldDB" id="D6S6F4"/>
<name>D6S6F4_FINMA</name>
<dbReference type="InterPro" id="IPR009057">
    <property type="entry name" value="Homeodomain-like_sf"/>
</dbReference>
<evidence type="ECO:0000259" key="4">
    <source>
        <dbReference type="Pfam" id="PF13518"/>
    </source>
</evidence>
<dbReference type="InterPro" id="IPR052057">
    <property type="entry name" value="IS150/IS1296_orfA-like"/>
</dbReference>
<comment type="caution">
    <text evidence="5">The sequence shown here is derived from an EMBL/GenBank/DDBJ whole genome shotgun (WGS) entry which is preliminary data.</text>
</comment>
<dbReference type="PANTHER" id="PTHR33795:SF1">
    <property type="entry name" value="INSERTION ELEMENT IS150 PROTEIN INSJ"/>
    <property type="match status" value="1"/>
</dbReference>
<evidence type="ECO:0000313" key="5">
    <source>
        <dbReference type="EMBL" id="EFH93658.1"/>
    </source>
</evidence>
<feature type="coiled-coil region" evidence="2">
    <location>
        <begin position="66"/>
        <end position="95"/>
    </location>
</feature>
<reference evidence="5" key="1">
    <citation type="submission" date="2010-05" db="EMBL/GenBank/DDBJ databases">
        <authorList>
            <person name="Muzny D."/>
            <person name="Qin X."/>
            <person name="Buhay C."/>
            <person name="Dugan-Rocha S."/>
            <person name="Ding Y."/>
            <person name="Chen G."/>
            <person name="Hawes A."/>
            <person name="Holder M."/>
            <person name="Jhangiani S."/>
            <person name="Johnson A."/>
            <person name="Khan Z."/>
            <person name="Li Z."/>
            <person name="Liu W."/>
            <person name="Liu X."/>
            <person name="Perez L."/>
            <person name="Shen H."/>
            <person name="Wang Q."/>
            <person name="Watt J."/>
            <person name="Xi L."/>
            <person name="Xin Y."/>
            <person name="Zhou J."/>
            <person name="Deng J."/>
            <person name="Jiang H."/>
            <person name="Liu Y."/>
            <person name="Qu J."/>
            <person name="Song X.-Z."/>
            <person name="Zhang L."/>
            <person name="Villasana D."/>
            <person name="Johnson A."/>
            <person name="Liu J."/>
            <person name="Liyanage D."/>
            <person name="Lorensuhewa L."/>
            <person name="Robinson T."/>
            <person name="Song A."/>
            <person name="Song B.-B."/>
            <person name="Dinh H."/>
            <person name="Thornton R."/>
            <person name="Coyle M."/>
            <person name="Francisco L."/>
            <person name="Jackson L."/>
            <person name="Javaid M."/>
            <person name="Korchina V."/>
            <person name="Kovar C."/>
            <person name="Mata R."/>
            <person name="Mathew T."/>
            <person name="Ngo R."/>
            <person name="Nguyen L."/>
            <person name="Nguyen N."/>
            <person name="Okwuonu G."/>
            <person name="Ongeri F."/>
            <person name="Pham C."/>
            <person name="Simmons D."/>
            <person name="Wilczek-Boney K."/>
            <person name="Hale W."/>
            <person name="Jakkamsetti A."/>
            <person name="Pham P."/>
            <person name="Ruth R."/>
            <person name="San Lucas F."/>
            <person name="Warren J."/>
            <person name="Zhang J."/>
            <person name="Zhao Z."/>
            <person name="Zhou C."/>
            <person name="Zhu D."/>
            <person name="Lee S."/>
            <person name="Bess C."/>
            <person name="Blankenburg K."/>
            <person name="Forbes L."/>
            <person name="Fu Q."/>
            <person name="Gubbala S."/>
            <person name="Hirani K."/>
            <person name="Jayaseelan J.C."/>
            <person name="Lara F."/>
            <person name="Munidasa M."/>
            <person name="Palculict T."/>
            <person name="Patil S."/>
            <person name="Pu L.-L."/>
            <person name="Saada N."/>
            <person name="Tang L."/>
            <person name="Weissenberger G."/>
            <person name="Zhu Y."/>
            <person name="Hemphill L."/>
            <person name="Shang Y."/>
            <person name="Youmans B."/>
            <person name="Ayvaz T."/>
            <person name="Ross M."/>
            <person name="Santibanez J."/>
            <person name="Aqrawi P."/>
            <person name="Gross S."/>
            <person name="Joshi V."/>
            <person name="Fowler G."/>
            <person name="Nazareth L."/>
            <person name="Reid J."/>
            <person name="Worley K."/>
            <person name="Petrosino J."/>
            <person name="Highlander S."/>
            <person name="Gibbs R."/>
        </authorList>
    </citation>
    <scope>NUCLEOTIDE SEQUENCE [LARGE SCALE GENOMIC DNA]</scope>
    <source>
        <strain evidence="5">ATCC 53516</strain>
    </source>
</reference>
<dbReference type="STRING" id="525282.HMPREF0391_10026"/>
<dbReference type="HOGENOM" id="CLU_027402_27_3_9"/>
<feature type="compositionally biased region" description="Basic residues" evidence="3">
    <location>
        <begin position="46"/>
        <end position="63"/>
    </location>
</feature>
<dbReference type="PANTHER" id="PTHR33795">
    <property type="entry name" value="INSERTION ELEMENT IS150 PROTEIN INSJ"/>
    <property type="match status" value="1"/>
</dbReference>
<evidence type="ECO:0000256" key="2">
    <source>
        <dbReference type="SAM" id="Coils"/>
    </source>
</evidence>
<dbReference type="Gene3D" id="1.10.10.60">
    <property type="entry name" value="Homeodomain-like"/>
    <property type="match status" value="1"/>
</dbReference>
<dbReference type="SUPFAM" id="SSF46689">
    <property type="entry name" value="Homeodomain-like"/>
    <property type="match status" value="1"/>
</dbReference>
<dbReference type="Pfam" id="PF13518">
    <property type="entry name" value="HTH_28"/>
    <property type="match status" value="1"/>
</dbReference>
<dbReference type="Proteomes" id="UP000004063">
    <property type="component" value="Chromosome"/>
</dbReference>
<keyword evidence="2" id="KW-0175">Coiled coil</keyword>
<gene>
    <name evidence="5" type="ORF">HMPREF0391_10026</name>
</gene>
<protein>
    <recommendedName>
        <fullName evidence="4">Insertion element IS150 protein InsJ-like helix-turn-helix domain-containing protein</fullName>
    </recommendedName>
</protein>
<dbReference type="EMBL" id="ACHM02000001">
    <property type="protein sequence ID" value="EFH93658.1"/>
    <property type="molecule type" value="Genomic_DNA"/>
</dbReference>
<feature type="domain" description="Insertion element IS150 protein InsJ-like helix-turn-helix" evidence="4">
    <location>
        <begin position="2"/>
        <end position="46"/>
    </location>
</feature>
<feature type="region of interest" description="Disordered" evidence="3">
    <location>
        <begin position="46"/>
        <end position="65"/>
    </location>
</feature>
<proteinExistence type="inferred from homology"/>
<dbReference type="RefSeq" id="WP_002834730.1">
    <property type="nucleotide sequence ID" value="NZ_CM000955.1"/>
</dbReference>
<comment type="similarity">
    <text evidence="1">Belongs to the IS150/IS1296 orfA family.</text>
</comment>
<dbReference type="InterPro" id="IPR055247">
    <property type="entry name" value="InsJ-like_HTH"/>
</dbReference>
<evidence type="ECO:0000256" key="3">
    <source>
        <dbReference type="SAM" id="MobiDB-lite"/>
    </source>
</evidence>
<evidence type="ECO:0000256" key="1">
    <source>
        <dbReference type="ARBA" id="ARBA00038232"/>
    </source>
</evidence>